<feature type="transmembrane region" description="Helical" evidence="4">
    <location>
        <begin position="101"/>
        <end position="120"/>
    </location>
</feature>
<feature type="transmembrane region" description="Helical" evidence="4">
    <location>
        <begin position="337"/>
        <end position="355"/>
    </location>
</feature>
<proteinExistence type="predicted"/>
<protein>
    <recommendedName>
        <fullName evidence="5">Major facilitator superfamily (MFS) profile domain-containing protein</fullName>
    </recommendedName>
</protein>
<comment type="caution">
    <text evidence="6">The sequence shown here is derived from an EMBL/GenBank/DDBJ whole genome shotgun (WGS) entry which is preliminary data.</text>
</comment>
<evidence type="ECO:0000259" key="5">
    <source>
        <dbReference type="PROSITE" id="PS50850"/>
    </source>
</evidence>
<dbReference type="InterPro" id="IPR020846">
    <property type="entry name" value="MFS_dom"/>
</dbReference>
<feature type="transmembrane region" description="Helical" evidence="4">
    <location>
        <begin position="126"/>
        <end position="149"/>
    </location>
</feature>
<evidence type="ECO:0000256" key="2">
    <source>
        <dbReference type="ARBA" id="ARBA00022989"/>
    </source>
</evidence>
<keyword evidence="1 4" id="KW-0812">Transmembrane</keyword>
<feature type="transmembrane region" description="Helical" evidence="4">
    <location>
        <begin position="74"/>
        <end position="94"/>
    </location>
</feature>
<dbReference type="Proteomes" id="UP000177050">
    <property type="component" value="Unassembled WGS sequence"/>
</dbReference>
<evidence type="ECO:0000256" key="3">
    <source>
        <dbReference type="ARBA" id="ARBA00023136"/>
    </source>
</evidence>
<evidence type="ECO:0000256" key="1">
    <source>
        <dbReference type="ARBA" id="ARBA00022692"/>
    </source>
</evidence>
<evidence type="ECO:0000256" key="4">
    <source>
        <dbReference type="SAM" id="Phobius"/>
    </source>
</evidence>
<keyword evidence="3 4" id="KW-0472">Membrane</keyword>
<dbReference type="InterPro" id="IPR036259">
    <property type="entry name" value="MFS_trans_sf"/>
</dbReference>
<dbReference type="PANTHER" id="PTHR23530">
    <property type="entry name" value="TRANSPORT PROTEIN-RELATED"/>
    <property type="match status" value="1"/>
</dbReference>
<evidence type="ECO:0000313" key="7">
    <source>
        <dbReference type="Proteomes" id="UP000177050"/>
    </source>
</evidence>
<sequence>MKKHFHFAIIQLWLQANLIKKTHYIKIMFSPFKRTKESNIKLYYLLTISTNLWFGASNWLYVWRRFMSFGQLGWIDAIGFAFSLLLDIPTGALADIFGKRLTLILSNVCTGTGIFVIAFSNSLTGIFIGNMITQVGWAMYSGASDALIYDTLLDIKKERLFAQVLAKANMLMSYAAAAGYFLGGIFYAVYWRLPHIIWGLSYLPAIIFSYLLVEPIIDTEKFSLSGYFNKIRLGMRELWLPQLRKYLILILILLGVYFLYTWGFVRPAIATSFGFYAREQSIILPILTLSCAYLIRFLPAIQNRISHLKGLTILSIIMAAGFLFAAFPIGYFGIVPMFLIALAGKFATPWVSIVINKEISSSYRATTLSTVSLISKIPYVLIAILIGQAAENNLLSAFCFGLSFVIIIFTFISTTMAIVKPKPARSL</sequence>
<gene>
    <name evidence="6" type="ORF">A3K52_04250</name>
</gene>
<accession>A0A1F7L1I5</accession>
<keyword evidence="2 4" id="KW-1133">Transmembrane helix</keyword>
<feature type="transmembrane region" description="Helical" evidence="4">
    <location>
        <begin position="367"/>
        <end position="389"/>
    </location>
</feature>
<feature type="transmembrane region" description="Helical" evidence="4">
    <location>
        <begin position="311"/>
        <end position="331"/>
    </location>
</feature>
<reference evidence="6 7" key="1">
    <citation type="journal article" date="2016" name="Nat. Commun.">
        <title>Thousands of microbial genomes shed light on interconnected biogeochemical processes in an aquifer system.</title>
        <authorList>
            <person name="Anantharaman K."/>
            <person name="Brown C.T."/>
            <person name="Hug L.A."/>
            <person name="Sharon I."/>
            <person name="Castelle C.J."/>
            <person name="Probst A.J."/>
            <person name="Thomas B.C."/>
            <person name="Singh A."/>
            <person name="Wilkins M.J."/>
            <person name="Karaoz U."/>
            <person name="Brodie E.L."/>
            <person name="Williams K.H."/>
            <person name="Hubbard S.S."/>
            <person name="Banfield J.F."/>
        </authorList>
    </citation>
    <scope>NUCLEOTIDE SEQUENCE [LARGE SCALE GENOMIC DNA]</scope>
</reference>
<feature type="transmembrane region" description="Helical" evidence="4">
    <location>
        <begin position="42"/>
        <end position="62"/>
    </location>
</feature>
<feature type="transmembrane region" description="Helical" evidence="4">
    <location>
        <begin position="282"/>
        <end position="299"/>
    </location>
</feature>
<dbReference type="EMBL" id="MGBR01000001">
    <property type="protein sequence ID" value="OGK73959.1"/>
    <property type="molecule type" value="Genomic_DNA"/>
</dbReference>
<dbReference type="Pfam" id="PF07690">
    <property type="entry name" value="MFS_1"/>
    <property type="match status" value="1"/>
</dbReference>
<dbReference type="AlphaFoldDB" id="A0A1F7L1I5"/>
<organism evidence="6 7">
    <name type="scientific">Candidatus Roizmanbacteria bacterium RIFOXYD1_FULL_38_12</name>
    <dbReference type="NCBI Taxonomy" id="1802093"/>
    <lineage>
        <taxon>Bacteria</taxon>
        <taxon>Candidatus Roizmaniibacteriota</taxon>
    </lineage>
</organism>
<name>A0A1F7L1I5_9BACT</name>
<dbReference type="PROSITE" id="PS50850">
    <property type="entry name" value="MFS"/>
    <property type="match status" value="1"/>
</dbReference>
<feature type="transmembrane region" description="Helical" evidence="4">
    <location>
        <begin position="170"/>
        <end position="190"/>
    </location>
</feature>
<feature type="transmembrane region" description="Helical" evidence="4">
    <location>
        <begin position="246"/>
        <end position="262"/>
    </location>
</feature>
<dbReference type="InterPro" id="IPR053160">
    <property type="entry name" value="MFS_DHA3_Transporter"/>
</dbReference>
<dbReference type="InterPro" id="IPR011701">
    <property type="entry name" value="MFS"/>
</dbReference>
<dbReference type="Gene3D" id="1.20.1250.20">
    <property type="entry name" value="MFS general substrate transporter like domains"/>
    <property type="match status" value="1"/>
</dbReference>
<dbReference type="PANTHER" id="PTHR23530:SF1">
    <property type="entry name" value="PERMEASE, MAJOR FACILITATOR SUPERFAMILY-RELATED"/>
    <property type="match status" value="1"/>
</dbReference>
<feature type="transmembrane region" description="Helical" evidence="4">
    <location>
        <begin position="196"/>
        <end position="213"/>
    </location>
</feature>
<feature type="transmembrane region" description="Helical" evidence="4">
    <location>
        <begin position="395"/>
        <end position="419"/>
    </location>
</feature>
<evidence type="ECO:0000313" key="6">
    <source>
        <dbReference type="EMBL" id="OGK73959.1"/>
    </source>
</evidence>
<feature type="domain" description="Major facilitator superfamily (MFS) profile" evidence="5">
    <location>
        <begin position="1"/>
        <end position="425"/>
    </location>
</feature>
<dbReference type="GO" id="GO:0022857">
    <property type="term" value="F:transmembrane transporter activity"/>
    <property type="evidence" value="ECO:0007669"/>
    <property type="project" value="InterPro"/>
</dbReference>
<dbReference type="SUPFAM" id="SSF103473">
    <property type="entry name" value="MFS general substrate transporter"/>
    <property type="match status" value="1"/>
</dbReference>